<dbReference type="GO" id="GO:0004725">
    <property type="term" value="F:protein tyrosine phosphatase activity"/>
    <property type="evidence" value="ECO:0007669"/>
    <property type="project" value="UniProtKB-EC"/>
</dbReference>
<name>A0A0K8NYC7_PISS1</name>
<comment type="similarity">
    <text evidence="1">Belongs to the low molecular weight phosphotyrosine protein phosphatase family.</text>
</comment>
<feature type="active site" evidence="3">
    <location>
        <position position="11"/>
    </location>
</feature>
<dbReference type="EMBL" id="BBYR01000022">
    <property type="protein sequence ID" value="GAP35386.1"/>
    <property type="molecule type" value="Genomic_DNA"/>
</dbReference>
<dbReference type="InterPro" id="IPR036196">
    <property type="entry name" value="Ptyr_pPase_sf"/>
</dbReference>
<accession>A0A0K8NYC7</accession>
<sequence>MLFVCLGNICRSPTAHAVFREQLRRDGLLGRVEVASAGTYAGHAGEPPDARSQRHAARRGYDLSDLRSTPLLAADFARHDLVLVMDEMNLAACRRQCPPALQDRLRGLAGFCRRHRVERVPDPYEGGAQGFEHVLDLVEDACEGLLEHVRAELARRPAA</sequence>
<feature type="domain" description="Phosphotyrosine protein phosphatase I" evidence="4">
    <location>
        <begin position="2"/>
        <end position="148"/>
    </location>
</feature>
<dbReference type="InterPro" id="IPR023485">
    <property type="entry name" value="Ptyr_pPase"/>
</dbReference>
<reference evidence="5 6" key="2">
    <citation type="journal article" date="2016" name="Science">
        <title>A bacterium that degrades and assimilates poly(ethylene terephthalate).</title>
        <authorList>
            <person name="Yoshida S."/>
            <person name="Hiraga K."/>
            <person name="Takehana T."/>
            <person name="Taniguchi I."/>
            <person name="Yamaji H."/>
            <person name="Maeda Y."/>
            <person name="Toyohara K."/>
            <person name="Miyamoto K."/>
            <person name="Kimura Y."/>
            <person name="Oda K."/>
        </authorList>
    </citation>
    <scope>NUCLEOTIDE SEQUENCE [LARGE SCALE GENOMIC DNA]</scope>
    <source>
        <strain evidence="6">NBRC 110686 / TISTR 2288 / 201-F6</strain>
    </source>
</reference>
<dbReference type="InterPro" id="IPR017867">
    <property type="entry name" value="Tyr_phospatase_low_mol_wt"/>
</dbReference>
<protein>
    <submittedName>
        <fullName evidence="5">Low molecular weight protein tyrosine phosphatase</fullName>
        <ecNumber evidence="5">3.1.3.48</ecNumber>
    </submittedName>
</protein>
<evidence type="ECO:0000256" key="3">
    <source>
        <dbReference type="PIRSR" id="PIRSR617867-1"/>
    </source>
</evidence>
<dbReference type="Pfam" id="PF01451">
    <property type="entry name" value="LMWPc"/>
    <property type="match status" value="1"/>
</dbReference>
<gene>
    <name evidence="5" type="ORF">ISF6_1157</name>
</gene>
<dbReference type="PANTHER" id="PTHR47439">
    <property type="entry name" value="LOW MOLECULAR WEIGHT PHOSPHOTYROSINE PROTEIN PHOSPHATASE-RELATED"/>
    <property type="match status" value="1"/>
</dbReference>
<evidence type="ECO:0000256" key="2">
    <source>
        <dbReference type="ARBA" id="ARBA00022801"/>
    </source>
</evidence>
<evidence type="ECO:0000313" key="6">
    <source>
        <dbReference type="Proteomes" id="UP000037660"/>
    </source>
</evidence>
<dbReference type="STRING" id="1547922.ISF6_1157"/>
<dbReference type="SUPFAM" id="SSF52788">
    <property type="entry name" value="Phosphotyrosine protein phosphatases I"/>
    <property type="match status" value="1"/>
</dbReference>
<reference evidence="6" key="1">
    <citation type="submission" date="2015-07" db="EMBL/GenBank/DDBJ databases">
        <title>Discovery of a poly(ethylene terephthalate assimilation.</title>
        <authorList>
            <person name="Yoshida S."/>
            <person name="Hiraga K."/>
            <person name="Takehana T."/>
            <person name="Taniguchi I."/>
            <person name="Yamaji H."/>
            <person name="Maeda Y."/>
            <person name="Toyohara K."/>
            <person name="Miyamoto K."/>
            <person name="Kimura Y."/>
            <person name="Oda K."/>
        </authorList>
    </citation>
    <scope>NUCLEOTIDE SEQUENCE [LARGE SCALE GENOMIC DNA]</scope>
    <source>
        <strain evidence="6">NBRC 110686 / TISTR 2288 / 201-F6</strain>
    </source>
</reference>
<evidence type="ECO:0000259" key="4">
    <source>
        <dbReference type="SMART" id="SM00226"/>
    </source>
</evidence>
<evidence type="ECO:0000313" key="5">
    <source>
        <dbReference type="EMBL" id="GAP35386.1"/>
    </source>
</evidence>
<dbReference type="EC" id="3.1.3.48" evidence="5"/>
<feature type="active site" description="Nucleophile" evidence="3">
    <location>
        <position position="5"/>
    </location>
</feature>
<dbReference type="AlphaFoldDB" id="A0A0K8NYC7"/>
<keyword evidence="6" id="KW-1185">Reference proteome</keyword>
<keyword evidence="2 5" id="KW-0378">Hydrolase</keyword>
<dbReference type="SMART" id="SM00226">
    <property type="entry name" value="LMWPc"/>
    <property type="match status" value="1"/>
</dbReference>
<organism evidence="5 6">
    <name type="scientific">Piscinibacter sakaiensis</name>
    <name type="common">Ideonella sakaiensis</name>
    <dbReference type="NCBI Taxonomy" id="1547922"/>
    <lineage>
        <taxon>Bacteria</taxon>
        <taxon>Pseudomonadati</taxon>
        <taxon>Pseudomonadota</taxon>
        <taxon>Betaproteobacteria</taxon>
        <taxon>Burkholderiales</taxon>
        <taxon>Sphaerotilaceae</taxon>
        <taxon>Piscinibacter</taxon>
    </lineage>
</organism>
<dbReference type="Gene3D" id="3.40.50.2300">
    <property type="match status" value="1"/>
</dbReference>
<comment type="caution">
    <text evidence="5">The sequence shown here is derived from an EMBL/GenBank/DDBJ whole genome shotgun (WGS) entry which is preliminary data.</text>
</comment>
<feature type="active site" description="Proton donor" evidence="3">
    <location>
        <position position="122"/>
    </location>
</feature>
<dbReference type="InterPro" id="IPR052995">
    <property type="entry name" value="LMW-PTP"/>
</dbReference>
<dbReference type="PANTHER" id="PTHR47439:SF1">
    <property type="entry name" value="ACID PHOSPHATASE"/>
    <property type="match status" value="1"/>
</dbReference>
<dbReference type="PRINTS" id="PR00719">
    <property type="entry name" value="LMWPTPASE"/>
</dbReference>
<proteinExistence type="inferred from homology"/>
<evidence type="ECO:0000256" key="1">
    <source>
        <dbReference type="ARBA" id="ARBA00011063"/>
    </source>
</evidence>
<dbReference type="CDD" id="cd16343">
    <property type="entry name" value="LMWPTP"/>
    <property type="match status" value="1"/>
</dbReference>
<dbReference type="Proteomes" id="UP000037660">
    <property type="component" value="Unassembled WGS sequence"/>
</dbReference>